<dbReference type="Pfam" id="PF06127">
    <property type="entry name" value="Mpo1-like"/>
    <property type="match status" value="1"/>
</dbReference>
<dbReference type="PANTHER" id="PTHR28026:SF9">
    <property type="entry name" value="2-HYDROXY-PALMITIC ACID DIOXYGENASE MPO1"/>
    <property type="match status" value="1"/>
</dbReference>
<sequence>MGAPHTLTCAPAAPTLVRAGRRISCLTRAERAEFGASSSVRARLGLWRSSVVHRGRGRGRPIVGVDGQFRAWAVNGSRDVEGGETAGRGDCGEEEKAVARARAGEREEELLIGNMADLLNLEKQFAFYGAYHSNKLNVLVHMFFVWPIFFTSGILWAYTPAIIPLPLPAGTLPFQQYMILNVNFVIAGIYALYYAALDKKAGSLGAAICLGCWIGSQAIAESLPWSTAWKASSGLFMRTLIVLVVWRYLSYRLAHFVPCLNDLDVTSMNLVRVGLCLLSGSMQVVLLSQVTCWTFQILGHAVFEGRAPALLDNLPQAFLMAPFFVLLEFLQSFFGYEPYPGFRQAVEKKTEENIAIWKAEKVTLYLILANVV</sequence>
<dbReference type="InterPro" id="IPR009305">
    <property type="entry name" value="Mpo1-like"/>
</dbReference>
<keyword evidence="3" id="KW-1185">Reference proteome</keyword>
<keyword evidence="1" id="KW-0472">Membrane</keyword>
<evidence type="ECO:0000313" key="3">
    <source>
        <dbReference type="Proteomes" id="UP000077202"/>
    </source>
</evidence>
<evidence type="ECO:0000313" key="2">
    <source>
        <dbReference type="EMBL" id="OAE25369.1"/>
    </source>
</evidence>
<dbReference type="PANTHER" id="PTHR28026">
    <property type="entry name" value="DUF962 DOMAIN PROTEIN (AFU_ORTHOLOGUE AFUA_8G05310)"/>
    <property type="match status" value="1"/>
</dbReference>
<feature type="transmembrane region" description="Helical" evidence="1">
    <location>
        <begin position="317"/>
        <end position="336"/>
    </location>
</feature>
<accession>A0A176VX24</accession>
<name>A0A176VX24_MARPO</name>
<feature type="transmembrane region" description="Helical" evidence="1">
    <location>
        <begin position="138"/>
        <end position="158"/>
    </location>
</feature>
<reference evidence="2" key="1">
    <citation type="submission" date="2016-03" db="EMBL/GenBank/DDBJ databases">
        <title>Mechanisms controlling the formation of the plant cell surface in tip-growing cells are functionally conserved among land plants.</title>
        <authorList>
            <person name="Honkanen S."/>
            <person name="Jones V.A."/>
            <person name="Morieri G."/>
            <person name="Champion C."/>
            <person name="Hetherington A.J."/>
            <person name="Kelly S."/>
            <person name="Saint-Marcoux D."/>
            <person name="Proust H."/>
            <person name="Prescott H."/>
            <person name="Dolan L."/>
        </authorList>
    </citation>
    <scope>NUCLEOTIDE SEQUENCE [LARGE SCALE GENOMIC DNA]</scope>
    <source>
        <tissue evidence="2">Whole gametophyte</tissue>
    </source>
</reference>
<evidence type="ECO:0000256" key="1">
    <source>
        <dbReference type="SAM" id="Phobius"/>
    </source>
</evidence>
<dbReference type="Proteomes" id="UP000077202">
    <property type="component" value="Unassembled WGS sequence"/>
</dbReference>
<organism evidence="2 3">
    <name type="scientific">Marchantia polymorpha subsp. ruderalis</name>
    <dbReference type="NCBI Taxonomy" id="1480154"/>
    <lineage>
        <taxon>Eukaryota</taxon>
        <taxon>Viridiplantae</taxon>
        <taxon>Streptophyta</taxon>
        <taxon>Embryophyta</taxon>
        <taxon>Marchantiophyta</taxon>
        <taxon>Marchantiopsida</taxon>
        <taxon>Marchantiidae</taxon>
        <taxon>Marchantiales</taxon>
        <taxon>Marchantiaceae</taxon>
        <taxon>Marchantia</taxon>
    </lineage>
</organism>
<dbReference type="GO" id="GO:0046521">
    <property type="term" value="P:sphingoid catabolic process"/>
    <property type="evidence" value="ECO:0007669"/>
    <property type="project" value="TreeGrafter"/>
</dbReference>
<dbReference type="GO" id="GO:0005783">
    <property type="term" value="C:endoplasmic reticulum"/>
    <property type="evidence" value="ECO:0007669"/>
    <property type="project" value="TreeGrafter"/>
</dbReference>
<keyword evidence="1" id="KW-0812">Transmembrane</keyword>
<feature type="transmembrane region" description="Helical" evidence="1">
    <location>
        <begin position="231"/>
        <end position="249"/>
    </location>
</feature>
<feature type="transmembrane region" description="Helical" evidence="1">
    <location>
        <begin position="178"/>
        <end position="197"/>
    </location>
</feature>
<feature type="transmembrane region" description="Helical" evidence="1">
    <location>
        <begin position="204"/>
        <end position="225"/>
    </location>
</feature>
<dbReference type="GO" id="GO:0016020">
    <property type="term" value="C:membrane"/>
    <property type="evidence" value="ECO:0007669"/>
    <property type="project" value="GOC"/>
</dbReference>
<feature type="transmembrane region" description="Helical" evidence="1">
    <location>
        <begin position="270"/>
        <end position="297"/>
    </location>
</feature>
<keyword evidence="1" id="KW-1133">Transmembrane helix</keyword>
<proteinExistence type="predicted"/>
<dbReference type="AlphaFoldDB" id="A0A176VX24"/>
<dbReference type="EMBL" id="LVLJ01002341">
    <property type="protein sequence ID" value="OAE25369.1"/>
    <property type="molecule type" value="Genomic_DNA"/>
</dbReference>
<comment type="caution">
    <text evidence="2">The sequence shown here is derived from an EMBL/GenBank/DDBJ whole genome shotgun (WGS) entry which is preliminary data.</text>
</comment>
<protein>
    <submittedName>
        <fullName evidence="2">Uncharacterized protein</fullName>
    </submittedName>
</protein>
<gene>
    <name evidence="2" type="ORF">AXG93_4620s1840</name>
</gene>